<proteinExistence type="predicted"/>
<evidence type="ECO:0000313" key="2">
    <source>
        <dbReference type="EMBL" id="MBB1487093.1"/>
    </source>
</evidence>
<evidence type="ECO:0000313" key="3">
    <source>
        <dbReference type="Proteomes" id="UP000565262"/>
    </source>
</evidence>
<feature type="region of interest" description="Disordered" evidence="1">
    <location>
        <begin position="1"/>
        <end position="29"/>
    </location>
</feature>
<keyword evidence="3" id="KW-1185">Reference proteome</keyword>
<dbReference type="Proteomes" id="UP000565262">
    <property type="component" value="Unassembled WGS sequence"/>
</dbReference>
<accession>A0A839INN3</accession>
<protein>
    <submittedName>
        <fullName evidence="2">Uncharacterized protein</fullName>
    </submittedName>
</protein>
<organism evidence="2 3">
    <name type="scientific">Oceanospirillum sediminis</name>
    <dbReference type="NCBI Taxonomy" id="2760088"/>
    <lineage>
        <taxon>Bacteria</taxon>
        <taxon>Pseudomonadati</taxon>
        <taxon>Pseudomonadota</taxon>
        <taxon>Gammaproteobacteria</taxon>
        <taxon>Oceanospirillales</taxon>
        <taxon>Oceanospirillaceae</taxon>
        <taxon>Oceanospirillum</taxon>
    </lineage>
</organism>
<comment type="caution">
    <text evidence="2">The sequence shown here is derived from an EMBL/GenBank/DDBJ whole genome shotgun (WGS) entry which is preliminary data.</text>
</comment>
<dbReference type="EMBL" id="JACJFM010000011">
    <property type="protein sequence ID" value="MBB1487093.1"/>
    <property type="molecule type" value="Genomic_DNA"/>
</dbReference>
<sequence>MTLKAVPIKRDPDGHWKHPGLPDWSDDTPSHEMEAWAMMNNLESQVMAIGQRIKTKVIDQWLAGDTSHPDAQALQKTTQGYFVAAVSKSEDQVFLWLLKPSQTEQGASADEVHTAA</sequence>
<dbReference type="AlphaFoldDB" id="A0A839INN3"/>
<evidence type="ECO:0000256" key="1">
    <source>
        <dbReference type="SAM" id="MobiDB-lite"/>
    </source>
</evidence>
<reference evidence="2 3" key="1">
    <citation type="submission" date="2020-08" db="EMBL/GenBank/DDBJ databases">
        <title>Oceanospirillum sp. nov. isolated from marine sediment.</title>
        <authorList>
            <person name="Ji X."/>
        </authorList>
    </citation>
    <scope>NUCLEOTIDE SEQUENCE [LARGE SCALE GENOMIC DNA]</scope>
    <source>
        <strain evidence="2 3">D5</strain>
    </source>
</reference>
<gene>
    <name evidence="2" type="ORF">H4O21_10760</name>
</gene>
<name>A0A839INN3_9GAMM</name>
<dbReference type="RefSeq" id="WP_182808869.1">
    <property type="nucleotide sequence ID" value="NZ_JACJFM010000011.1"/>
</dbReference>